<dbReference type="Proteomes" id="UP000319175">
    <property type="component" value="Unassembled WGS sequence"/>
</dbReference>
<dbReference type="InterPro" id="IPR045892">
    <property type="entry name" value="CrtISO-like"/>
</dbReference>
<evidence type="ECO:0000313" key="2">
    <source>
        <dbReference type="Proteomes" id="UP000319175"/>
    </source>
</evidence>
<dbReference type="SUPFAM" id="SSF51905">
    <property type="entry name" value="FAD/NAD(P)-binding domain"/>
    <property type="match status" value="1"/>
</dbReference>
<dbReference type="AlphaFoldDB" id="A0A501QLR2"/>
<dbReference type="GO" id="GO:0016116">
    <property type="term" value="P:carotenoid metabolic process"/>
    <property type="evidence" value="ECO:0007669"/>
    <property type="project" value="InterPro"/>
</dbReference>
<dbReference type="EMBL" id="VFJE01000048">
    <property type="protein sequence ID" value="TPD73434.1"/>
    <property type="molecule type" value="Genomic_DNA"/>
</dbReference>
<keyword evidence="2" id="KW-1185">Reference proteome</keyword>
<name>A0A501QLR2_9FLAO</name>
<dbReference type="PANTHER" id="PTHR46313">
    <property type="match status" value="1"/>
</dbReference>
<dbReference type="InterPro" id="IPR036188">
    <property type="entry name" value="FAD/NAD-bd_sf"/>
</dbReference>
<reference evidence="1 2" key="2">
    <citation type="submission" date="2019-06" db="EMBL/GenBank/DDBJ databases">
        <authorList>
            <person name="Seo Y."/>
        </authorList>
    </citation>
    <scope>NUCLEOTIDE SEQUENCE [LARGE SCALE GENOMIC DNA]</scope>
    <source>
        <strain evidence="1 2">MaA-Y11</strain>
    </source>
</reference>
<reference evidence="1 2" key="1">
    <citation type="submission" date="2019-06" db="EMBL/GenBank/DDBJ databases">
        <title>Flavobacterium sp. MaA-Y11 from geoumgang.</title>
        <authorList>
            <person name="Jeong S."/>
        </authorList>
    </citation>
    <scope>NUCLEOTIDE SEQUENCE [LARGE SCALE GENOMIC DNA]</scope>
    <source>
        <strain evidence="1 2">MaA-Y11</strain>
    </source>
</reference>
<gene>
    <name evidence="1" type="ORF">FJA49_01515</name>
</gene>
<dbReference type="Gene3D" id="3.50.50.60">
    <property type="entry name" value="FAD/NAD(P)-binding domain"/>
    <property type="match status" value="1"/>
</dbReference>
<protein>
    <submittedName>
        <fullName evidence="1">Amine oxidase</fullName>
    </submittedName>
</protein>
<accession>A0A501QLR2</accession>
<evidence type="ECO:0000313" key="1">
    <source>
        <dbReference type="EMBL" id="TPD73434.1"/>
    </source>
</evidence>
<proteinExistence type="predicted"/>
<dbReference type="PANTHER" id="PTHR46313:SF3">
    <property type="entry name" value="PROLYCOPENE ISOMERASE, CHLOROPLASTIC"/>
    <property type="match status" value="1"/>
</dbReference>
<dbReference type="Pfam" id="PF13450">
    <property type="entry name" value="NAD_binding_8"/>
    <property type="match status" value="1"/>
</dbReference>
<sequence>MIEEYDIAIFGGGISGFSSALRLQTKGYRTIVFESHGQLGGCAGFFTKKNFSFDVGATTLVDFVEGGIGGNFFRDINLELPKGEYIEYVAWLPDRQVILYRDIEKWKRERLDKLGSTDRHIKFWKLMDEVTETFWNASRKNVKLPIRSPKDFYAVIKAIGIQNLYLSKYINSTMLDILKKYNLEDDKPLLGLLSMLIEDTVHSSIDKAPFINSALGTTIRGAGLMRADGGMKSFWHYLSNHYLKIGGTLKKGNRVVDFKHEKEYWSITTSKGVFKSKKIISSLPIDLTYKIGTDAVKSKLEPYIERNKNHQGSAIVVFLGVPEVEISNQTYTHHQILLDYKAELGNGNNMFISISAKGDTVSAPAGFRSVMISTHCELSEWQNLSETEYEIKKQDIGQKLIESARKVYPSLGENAIIYEIGTPLTYQKFTNRTKGNVGGFKQTLENSNFNAVPHDIGIENMWLTGDNTWPGLGTVAGLISGRIASEYAEK</sequence>
<organism evidence="1 2">
    <name type="scientific">Flavobacterium microcysteis</name>
    <dbReference type="NCBI Taxonomy" id="2596891"/>
    <lineage>
        <taxon>Bacteria</taxon>
        <taxon>Pseudomonadati</taxon>
        <taxon>Bacteroidota</taxon>
        <taxon>Flavobacteriia</taxon>
        <taxon>Flavobacteriales</taxon>
        <taxon>Flavobacteriaceae</taxon>
        <taxon>Flavobacterium</taxon>
    </lineage>
</organism>
<dbReference type="OrthoDB" id="9789960at2"/>
<comment type="caution">
    <text evidence="1">The sequence shown here is derived from an EMBL/GenBank/DDBJ whole genome shotgun (WGS) entry which is preliminary data.</text>
</comment>